<sequence>MINQYPQPAQSKLAVQPQIINPEGQLYANNSQPGGTEAKYGFNTDKMSGYEKDPGYNPNQNVYSPAGPAAEMQANPGYPQAYGNNHPTVMNAAAYGGGMQNPGGNPYPVHAPRDVQRAVDGEKRWKGKNCLDCITKLKGDEVRQGFVRKVFGILTAQTVFTVILCAIVLSTKSIEDWLQDNIWFYFVSLGVTVTLMIVLVCFRKPARKVPINYILLFTFTFFESMMVATISSFYDAKSVMIMAGIALVLFATMATVACFTSRKPATLAMMIYCSFTISLTCLFIVIFFSNRWVVTVVSGIMLVIACIGVMIDIDLITEKHGLETDEYIIGALFLYMDLIMIFLYLLSLFGDRG</sequence>
<evidence type="ECO:0000313" key="7">
    <source>
        <dbReference type="EMBL" id="CAI2374047.1"/>
    </source>
</evidence>
<comment type="caution">
    <text evidence="7">The sequence shown here is derived from an EMBL/GenBank/DDBJ whole genome shotgun (WGS) entry which is preliminary data.</text>
</comment>
<organism evidence="7 8">
    <name type="scientific">Euplotes crassus</name>
    <dbReference type="NCBI Taxonomy" id="5936"/>
    <lineage>
        <taxon>Eukaryota</taxon>
        <taxon>Sar</taxon>
        <taxon>Alveolata</taxon>
        <taxon>Ciliophora</taxon>
        <taxon>Intramacronucleata</taxon>
        <taxon>Spirotrichea</taxon>
        <taxon>Hypotrichia</taxon>
        <taxon>Euplotida</taxon>
        <taxon>Euplotidae</taxon>
        <taxon>Moneuplotes</taxon>
    </lineage>
</organism>
<protein>
    <submittedName>
        <fullName evidence="7">Uncharacterized protein</fullName>
    </submittedName>
</protein>
<dbReference type="PANTHER" id="PTHR23291:SF47">
    <property type="entry name" value="TRANSMEMBRANE BAX INHIBITOR MOTIF CONTAINING 7"/>
    <property type="match status" value="1"/>
</dbReference>
<dbReference type="GO" id="GO:0016020">
    <property type="term" value="C:membrane"/>
    <property type="evidence" value="ECO:0007669"/>
    <property type="project" value="UniProtKB-SubCell"/>
</dbReference>
<dbReference type="PANTHER" id="PTHR23291">
    <property type="entry name" value="BAX INHIBITOR-RELATED"/>
    <property type="match status" value="1"/>
</dbReference>
<evidence type="ECO:0000256" key="4">
    <source>
        <dbReference type="ARBA" id="ARBA00023136"/>
    </source>
</evidence>
<comment type="subcellular location">
    <subcellularLocation>
        <location evidence="1">Membrane</location>
        <topology evidence="1">Multi-pass membrane protein</topology>
    </subcellularLocation>
</comment>
<gene>
    <name evidence="7" type="ORF">ECRASSUSDP1_LOCUS15397</name>
</gene>
<evidence type="ECO:0000256" key="5">
    <source>
        <dbReference type="SAM" id="MobiDB-lite"/>
    </source>
</evidence>
<keyword evidence="4 6" id="KW-0472">Membrane</keyword>
<dbReference type="InterPro" id="IPR006214">
    <property type="entry name" value="Bax_inhibitor_1-related"/>
</dbReference>
<feature type="transmembrane region" description="Helical" evidence="6">
    <location>
        <begin position="294"/>
        <end position="315"/>
    </location>
</feature>
<feature type="transmembrane region" description="Helical" evidence="6">
    <location>
        <begin position="182"/>
        <end position="202"/>
    </location>
</feature>
<evidence type="ECO:0000256" key="6">
    <source>
        <dbReference type="SAM" id="Phobius"/>
    </source>
</evidence>
<evidence type="ECO:0000256" key="1">
    <source>
        <dbReference type="ARBA" id="ARBA00004141"/>
    </source>
</evidence>
<keyword evidence="8" id="KW-1185">Reference proteome</keyword>
<keyword evidence="2 6" id="KW-0812">Transmembrane</keyword>
<dbReference type="AlphaFoldDB" id="A0AAD2CYJ0"/>
<reference evidence="7" key="1">
    <citation type="submission" date="2023-07" db="EMBL/GenBank/DDBJ databases">
        <authorList>
            <consortium name="AG Swart"/>
            <person name="Singh M."/>
            <person name="Singh A."/>
            <person name="Seah K."/>
            <person name="Emmerich C."/>
        </authorList>
    </citation>
    <scope>NUCLEOTIDE SEQUENCE</scope>
    <source>
        <strain evidence="7">DP1</strain>
    </source>
</reference>
<dbReference type="Pfam" id="PF01027">
    <property type="entry name" value="Bax1-I"/>
    <property type="match status" value="1"/>
</dbReference>
<accession>A0AAD2CYJ0</accession>
<feature type="transmembrane region" description="Helical" evidence="6">
    <location>
        <begin position="327"/>
        <end position="349"/>
    </location>
</feature>
<name>A0AAD2CYJ0_EUPCR</name>
<keyword evidence="3 6" id="KW-1133">Transmembrane helix</keyword>
<proteinExistence type="predicted"/>
<feature type="transmembrane region" description="Helical" evidence="6">
    <location>
        <begin position="240"/>
        <end position="260"/>
    </location>
</feature>
<evidence type="ECO:0000313" key="8">
    <source>
        <dbReference type="Proteomes" id="UP001295684"/>
    </source>
</evidence>
<dbReference type="EMBL" id="CAMPGE010015423">
    <property type="protein sequence ID" value="CAI2374047.1"/>
    <property type="molecule type" value="Genomic_DNA"/>
</dbReference>
<feature type="transmembrane region" description="Helical" evidence="6">
    <location>
        <begin position="214"/>
        <end position="234"/>
    </location>
</feature>
<evidence type="ECO:0000256" key="3">
    <source>
        <dbReference type="ARBA" id="ARBA00022989"/>
    </source>
</evidence>
<dbReference type="Proteomes" id="UP001295684">
    <property type="component" value="Unassembled WGS sequence"/>
</dbReference>
<evidence type="ECO:0000256" key="2">
    <source>
        <dbReference type="ARBA" id="ARBA00022692"/>
    </source>
</evidence>
<feature type="transmembrane region" description="Helical" evidence="6">
    <location>
        <begin position="150"/>
        <end position="170"/>
    </location>
</feature>
<feature type="transmembrane region" description="Helical" evidence="6">
    <location>
        <begin position="267"/>
        <end position="288"/>
    </location>
</feature>
<feature type="region of interest" description="Disordered" evidence="5">
    <location>
        <begin position="25"/>
        <end position="57"/>
    </location>
</feature>